<feature type="region of interest" description="Disordered" evidence="1">
    <location>
        <begin position="55"/>
        <end position="95"/>
    </location>
</feature>
<comment type="caution">
    <text evidence="2">The sequence shown here is derived from an EMBL/GenBank/DDBJ whole genome shotgun (WGS) entry which is preliminary data.</text>
</comment>
<reference evidence="2" key="2">
    <citation type="submission" date="2021-01" db="EMBL/GenBank/DDBJ databases">
        <authorList>
            <person name="Schikora-Tamarit M.A."/>
        </authorList>
    </citation>
    <scope>NUCLEOTIDE SEQUENCE</scope>
    <source>
        <strain evidence="2">CBS2887</strain>
    </source>
</reference>
<organism evidence="2 3">
    <name type="scientific">Wickerhamomyces pijperi</name>
    <name type="common">Yeast</name>
    <name type="synonym">Pichia pijperi</name>
    <dbReference type="NCBI Taxonomy" id="599730"/>
    <lineage>
        <taxon>Eukaryota</taxon>
        <taxon>Fungi</taxon>
        <taxon>Dikarya</taxon>
        <taxon>Ascomycota</taxon>
        <taxon>Saccharomycotina</taxon>
        <taxon>Saccharomycetes</taxon>
        <taxon>Phaffomycetales</taxon>
        <taxon>Wickerhamomycetaceae</taxon>
        <taxon>Wickerhamomyces</taxon>
    </lineage>
</organism>
<reference evidence="2" key="1">
    <citation type="journal article" date="2021" name="Open Biol.">
        <title>Shared evolutionary footprints suggest mitochondrial oxidative damage underlies multiple complex I losses in fungi.</title>
        <authorList>
            <person name="Schikora-Tamarit M.A."/>
            <person name="Marcet-Houben M."/>
            <person name="Nosek J."/>
            <person name="Gabaldon T."/>
        </authorList>
    </citation>
    <scope>NUCLEOTIDE SEQUENCE</scope>
    <source>
        <strain evidence="2">CBS2887</strain>
    </source>
</reference>
<dbReference type="AlphaFoldDB" id="A0A9P8Q7E1"/>
<gene>
    <name evidence="2" type="ORF">WICPIJ_003698</name>
</gene>
<accession>A0A9P8Q7E1</accession>
<dbReference type="Proteomes" id="UP000774326">
    <property type="component" value="Unassembled WGS sequence"/>
</dbReference>
<feature type="compositionally biased region" description="Polar residues" evidence="1">
    <location>
        <begin position="77"/>
        <end position="89"/>
    </location>
</feature>
<proteinExistence type="predicted"/>
<evidence type="ECO:0000313" key="3">
    <source>
        <dbReference type="Proteomes" id="UP000774326"/>
    </source>
</evidence>
<evidence type="ECO:0000313" key="2">
    <source>
        <dbReference type="EMBL" id="KAH3685346.1"/>
    </source>
</evidence>
<keyword evidence="3" id="KW-1185">Reference proteome</keyword>
<sequence>MNGPGPSFDTFSLQLPGIVLHHVAQHLTITRDYQIKPFNVIDNIDFRLILVNPNDTPTHGTDNTSQLSNKDLHTRDLQSGTNNQKTVGFSSDILL</sequence>
<dbReference type="EMBL" id="JAEUBG010002052">
    <property type="protein sequence ID" value="KAH3685346.1"/>
    <property type="molecule type" value="Genomic_DNA"/>
</dbReference>
<feature type="compositionally biased region" description="Polar residues" evidence="1">
    <location>
        <begin position="55"/>
        <end position="69"/>
    </location>
</feature>
<name>A0A9P8Q7E1_WICPI</name>
<protein>
    <submittedName>
        <fullName evidence="2">Uncharacterized protein</fullName>
    </submittedName>
</protein>
<evidence type="ECO:0000256" key="1">
    <source>
        <dbReference type="SAM" id="MobiDB-lite"/>
    </source>
</evidence>